<name>A0AAD8VHU9_LOLMU</name>
<dbReference type="EMBL" id="JAUUTY010000007">
    <property type="protein sequence ID" value="KAK1607069.1"/>
    <property type="molecule type" value="Genomic_DNA"/>
</dbReference>
<dbReference type="PANTHER" id="PTHR31973:SF195">
    <property type="entry name" value="MUDR FAMILY TRANSPOSASE"/>
    <property type="match status" value="1"/>
</dbReference>
<dbReference type="GO" id="GO:0008270">
    <property type="term" value="F:zinc ion binding"/>
    <property type="evidence" value="ECO:0007669"/>
    <property type="project" value="UniProtKB-KW"/>
</dbReference>
<evidence type="ECO:0000256" key="2">
    <source>
        <dbReference type="SAM" id="Coils"/>
    </source>
</evidence>
<sequence length="493" mass="54709">MNGFYFPAVVATTISLRDLKANIFDKYSWSSRDAVHFEYFNSTERRFVPLISDDDLGILFALNASCRFGKIRIHVDRGQASSGVGASSGGRASCLSTAAASANSVRRGAPCRSTAAPSVPSASGSQIVRTVDVEDDAEIGDQSPQDDEDELMFPELVDRCSKQAMEDQYMEDIAFGARFDDTDDEEKNENNDSLVLADYEGEDLPTIEWNREDPQLAEGTVFQTMMDSVMQLLHIAFALRIIMRPYLAVDASALHGRFKGQLVAATAVDGHNWMFPVAYGVLEVESEESWTWFLQNLRDLIGHPPGLVIHTDACKGGEDGEVDQYVSEYFSVAKFRAAYAMNVPTLLGKDQWMKVDPGFKLYSPVLTRPAGRPRKNRIRASAEGGAPIRKRKCKRCGIPGHIARLCKNGVDPAFGMEDQAGAANAEENEAAIQLEEIEAAIQHEEIEAAIQHEEIEAAIQHEEIEAAMDREQREQMDVELLEPMDESRGNRWM</sequence>
<evidence type="ECO:0000313" key="5">
    <source>
        <dbReference type="Proteomes" id="UP001231189"/>
    </source>
</evidence>
<proteinExistence type="predicted"/>
<organism evidence="4 5">
    <name type="scientific">Lolium multiflorum</name>
    <name type="common">Italian ryegrass</name>
    <name type="synonym">Lolium perenne subsp. multiflorum</name>
    <dbReference type="NCBI Taxonomy" id="4521"/>
    <lineage>
        <taxon>Eukaryota</taxon>
        <taxon>Viridiplantae</taxon>
        <taxon>Streptophyta</taxon>
        <taxon>Embryophyta</taxon>
        <taxon>Tracheophyta</taxon>
        <taxon>Spermatophyta</taxon>
        <taxon>Magnoliopsida</taxon>
        <taxon>Liliopsida</taxon>
        <taxon>Poales</taxon>
        <taxon>Poaceae</taxon>
        <taxon>BOP clade</taxon>
        <taxon>Pooideae</taxon>
        <taxon>Poodae</taxon>
        <taxon>Poeae</taxon>
        <taxon>Poeae Chloroplast Group 2 (Poeae type)</taxon>
        <taxon>Loliodinae</taxon>
        <taxon>Loliinae</taxon>
        <taxon>Lolium</taxon>
    </lineage>
</organism>
<dbReference type="PROSITE" id="PS50158">
    <property type="entry name" value="ZF_CCHC"/>
    <property type="match status" value="1"/>
</dbReference>
<dbReference type="InterPro" id="IPR018289">
    <property type="entry name" value="MULE_transposase_dom"/>
</dbReference>
<dbReference type="Pfam" id="PF10551">
    <property type="entry name" value="MULE"/>
    <property type="match status" value="1"/>
</dbReference>
<protein>
    <recommendedName>
        <fullName evidence="3">CCHC-type domain-containing protein</fullName>
    </recommendedName>
</protein>
<dbReference type="AlphaFoldDB" id="A0AAD8VHU9"/>
<gene>
    <name evidence="4" type="ORF">QYE76_030742</name>
</gene>
<keyword evidence="1" id="KW-0863">Zinc-finger</keyword>
<accession>A0AAD8VHU9</accession>
<keyword evidence="1" id="KW-0862">Zinc</keyword>
<evidence type="ECO:0000256" key="1">
    <source>
        <dbReference type="PROSITE-ProRule" id="PRU00047"/>
    </source>
</evidence>
<dbReference type="Proteomes" id="UP001231189">
    <property type="component" value="Unassembled WGS sequence"/>
</dbReference>
<evidence type="ECO:0000313" key="4">
    <source>
        <dbReference type="EMBL" id="KAK1607069.1"/>
    </source>
</evidence>
<keyword evidence="1" id="KW-0479">Metal-binding</keyword>
<comment type="caution">
    <text evidence="4">The sequence shown here is derived from an EMBL/GenBank/DDBJ whole genome shotgun (WGS) entry which is preliminary data.</text>
</comment>
<dbReference type="InterPro" id="IPR001878">
    <property type="entry name" value="Znf_CCHC"/>
</dbReference>
<feature type="domain" description="CCHC-type" evidence="3">
    <location>
        <begin position="391"/>
        <end position="408"/>
    </location>
</feature>
<evidence type="ECO:0000259" key="3">
    <source>
        <dbReference type="PROSITE" id="PS50158"/>
    </source>
</evidence>
<keyword evidence="2" id="KW-0175">Coiled coil</keyword>
<dbReference type="GO" id="GO:0003676">
    <property type="term" value="F:nucleic acid binding"/>
    <property type="evidence" value="ECO:0007669"/>
    <property type="project" value="InterPro"/>
</dbReference>
<dbReference type="PANTHER" id="PTHR31973">
    <property type="entry name" value="POLYPROTEIN, PUTATIVE-RELATED"/>
    <property type="match status" value="1"/>
</dbReference>
<reference evidence="4" key="1">
    <citation type="submission" date="2023-07" db="EMBL/GenBank/DDBJ databases">
        <title>A chromosome-level genome assembly of Lolium multiflorum.</title>
        <authorList>
            <person name="Chen Y."/>
            <person name="Copetti D."/>
            <person name="Kolliker R."/>
            <person name="Studer B."/>
        </authorList>
    </citation>
    <scope>NUCLEOTIDE SEQUENCE</scope>
    <source>
        <strain evidence="4">02402/16</strain>
        <tissue evidence="4">Leaf</tissue>
    </source>
</reference>
<feature type="coiled-coil region" evidence="2">
    <location>
        <begin position="427"/>
        <end position="454"/>
    </location>
</feature>
<keyword evidence="5" id="KW-1185">Reference proteome</keyword>